<keyword evidence="2" id="KW-1185">Reference proteome</keyword>
<evidence type="ECO:0000313" key="1">
    <source>
        <dbReference type="EMBL" id="KAF0764949.1"/>
    </source>
</evidence>
<dbReference type="EMBL" id="VUJU01001514">
    <property type="protein sequence ID" value="KAF0764949.1"/>
    <property type="molecule type" value="Genomic_DNA"/>
</dbReference>
<gene>
    <name evidence="1" type="ORF">FWK35_00007588</name>
</gene>
<comment type="caution">
    <text evidence="1">The sequence shown here is derived from an EMBL/GenBank/DDBJ whole genome shotgun (WGS) entry which is preliminary data.</text>
</comment>
<reference evidence="1 2" key="1">
    <citation type="submission" date="2019-08" db="EMBL/GenBank/DDBJ databases">
        <title>Whole genome of Aphis craccivora.</title>
        <authorList>
            <person name="Voronova N.V."/>
            <person name="Shulinski R.S."/>
            <person name="Bandarenka Y.V."/>
            <person name="Zhorov D.G."/>
            <person name="Warner D."/>
        </authorList>
    </citation>
    <scope>NUCLEOTIDE SEQUENCE [LARGE SCALE GENOMIC DNA]</scope>
    <source>
        <strain evidence="1">180601</strain>
        <tissue evidence="1">Whole Body</tissue>
    </source>
</reference>
<sequence>MENFREQLHIWVARQGNHLDDIIFKT</sequence>
<proteinExistence type="predicted"/>
<protein>
    <submittedName>
        <fullName evidence="1">Uncharacterized protein</fullName>
    </submittedName>
</protein>
<organism evidence="1 2">
    <name type="scientific">Aphis craccivora</name>
    <name type="common">Cowpea aphid</name>
    <dbReference type="NCBI Taxonomy" id="307492"/>
    <lineage>
        <taxon>Eukaryota</taxon>
        <taxon>Metazoa</taxon>
        <taxon>Ecdysozoa</taxon>
        <taxon>Arthropoda</taxon>
        <taxon>Hexapoda</taxon>
        <taxon>Insecta</taxon>
        <taxon>Pterygota</taxon>
        <taxon>Neoptera</taxon>
        <taxon>Paraneoptera</taxon>
        <taxon>Hemiptera</taxon>
        <taxon>Sternorrhyncha</taxon>
        <taxon>Aphidomorpha</taxon>
        <taxon>Aphidoidea</taxon>
        <taxon>Aphididae</taxon>
        <taxon>Aphidini</taxon>
        <taxon>Aphis</taxon>
        <taxon>Aphis</taxon>
    </lineage>
</organism>
<evidence type="ECO:0000313" key="2">
    <source>
        <dbReference type="Proteomes" id="UP000478052"/>
    </source>
</evidence>
<dbReference type="AlphaFoldDB" id="A0A6G0Z3J0"/>
<name>A0A6G0Z3J0_APHCR</name>
<accession>A0A6G0Z3J0</accession>
<dbReference type="Proteomes" id="UP000478052">
    <property type="component" value="Unassembled WGS sequence"/>
</dbReference>